<evidence type="ECO:0000313" key="2">
    <source>
        <dbReference type="Proteomes" id="UP000700596"/>
    </source>
</evidence>
<gene>
    <name evidence="1" type="ORF">B0J11DRAFT_100244</name>
</gene>
<organism evidence="1 2">
    <name type="scientific">Dendryphion nanum</name>
    <dbReference type="NCBI Taxonomy" id="256645"/>
    <lineage>
        <taxon>Eukaryota</taxon>
        <taxon>Fungi</taxon>
        <taxon>Dikarya</taxon>
        <taxon>Ascomycota</taxon>
        <taxon>Pezizomycotina</taxon>
        <taxon>Dothideomycetes</taxon>
        <taxon>Pleosporomycetidae</taxon>
        <taxon>Pleosporales</taxon>
        <taxon>Torulaceae</taxon>
        <taxon>Dendryphion</taxon>
    </lineage>
</organism>
<proteinExistence type="predicted"/>
<dbReference type="EMBL" id="JAGMWT010000014">
    <property type="protein sequence ID" value="KAH7116748.1"/>
    <property type="molecule type" value="Genomic_DNA"/>
</dbReference>
<dbReference type="AlphaFoldDB" id="A0A9P9ICQ9"/>
<reference evidence="1" key="1">
    <citation type="journal article" date="2021" name="Nat. Commun.">
        <title>Genetic determinants of endophytism in the Arabidopsis root mycobiome.</title>
        <authorList>
            <person name="Mesny F."/>
            <person name="Miyauchi S."/>
            <person name="Thiergart T."/>
            <person name="Pickel B."/>
            <person name="Atanasova L."/>
            <person name="Karlsson M."/>
            <person name="Huettel B."/>
            <person name="Barry K.W."/>
            <person name="Haridas S."/>
            <person name="Chen C."/>
            <person name="Bauer D."/>
            <person name="Andreopoulos W."/>
            <person name="Pangilinan J."/>
            <person name="LaButti K."/>
            <person name="Riley R."/>
            <person name="Lipzen A."/>
            <person name="Clum A."/>
            <person name="Drula E."/>
            <person name="Henrissat B."/>
            <person name="Kohler A."/>
            <person name="Grigoriev I.V."/>
            <person name="Martin F.M."/>
            <person name="Hacquard S."/>
        </authorList>
    </citation>
    <scope>NUCLEOTIDE SEQUENCE</scope>
    <source>
        <strain evidence="1">MPI-CAGE-CH-0243</strain>
    </source>
</reference>
<evidence type="ECO:0000313" key="1">
    <source>
        <dbReference type="EMBL" id="KAH7116748.1"/>
    </source>
</evidence>
<protein>
    <submittedName>
        <fullName evidence="1">Uncharacterized protein</fullName>
    </submittedName>
</protein>
<accession>A0A9P9ICQ9</accession>
<dbReference type="OrthoDB" id="3354680at2759"/>
<name>A0A9P9ICQ9_9PLEO</name>
<dbReference type="Proteomes" id="UP000700596">
    <property type="component" value="Unassembled WGS sequence"/>
</dbReference>
<sequence length="258" mass="28710">MPYIGTILAAGIFVATCSYTYQIWNQTRPAPLPQISSFSTITPALADSKAMSKVNPHKYSSSDDSRHAYITLQLSLTDEEILARFVKGFFGGYVFTPERCLLRLVGKSITGFDQSKHVPTSYIWSATQIPEKTLPPVNTLLFGTFRVIDYSLASAHLTTTSAEVTSTTMEPISQHSYSYIDIVYGSHNLPLVGMKRFSITGERERIDKEGNRRVLIEYAHSGYNPRTKKPIGGSLVTAFHSMYAMALFRESLAAVMQN</sequence>
<keyword evidence="2" id="KW-1185">Reference proteome</keyword>
<comment type="caution">
    <text evidence="1">The sequence shown here is derived from an EMBL/GenBank/DDBJ whole genome shotgun (WGS) entry which is preliminary data.</text>
</comment>